<accession>R7YTB8</accession>
<dbReference type="OrthoDB" id="514070at2759"/>
<dbReference type="OMA" id="DWSEAIT"/>
<keyword evidence="3" id="KW-1185">Reference proteome</keyword>
<feature type="compositionally biased region" description="Basic and acidic residues" evidence="1">
    <location>
        <begin position="160"/>
        <end position="169"/>
    </location>
</feature>
<evidence type="ECO:0000313" key="2">
    <source>
        <dbReference type="EMBL" id="EON65078.1"/>
    </source>
</evidence>
<dbReference type="RefSeq" id="XP_007780395.1">
    <property type="nucleotide sequence ID" value="XM_007782205.1"/>
</dbReference>
<organism evidence="2 3">
    <name type="scientific">Coniosporium apollinis (strain CBS 100218)</name>
    <name type="common">Rock-inhabiting black yeast</name>
    <dbReference type="NCBI Taxonomy" id="1168221"/>
    <lineage>
        <taxon>Eukaryota</taxon>
        <taxon>Fungi</taxon>
        <taxon>Dikarya</taxon>
        <taxon>Ascomycota</taxon>
        <taxon>Pezizomycotina</taxon>
        <taxon>Dothideomycetes</taxon>
        <taxon>Dothideomycetes incertae sedis</taxon>
        <taxon>Coniosporium</taxon>
    </lineage>
</organism>
<proteinExistence type="predicted"/>
<dbReference type="Proteomes" id="UP000016924">
    <property type="component" value="Unassembled WGS sequence"/>
</dbReference>
<sequence>MVTTRSGGTAQTHLEDFTDSKSSPTKKPRTAAAKGSKTQAKPSRPAANTSKPRASSPTPPKTSRKRKAPDDPTDEPSSPPAKKPKTTRPSASKPSAKQDEKEQDDKPVIINRAPVLQLWAASVTHLLHPSFAWSTCLSAGSAISSLCAISKGRSIGTIEPAKETEEKAERRKRAKKEQEDLEEMEVMGFKLKVKNGLVVAGSDKKGKPGSEASLKAKFGDEAYNRTKAAFEKALEAWKGAEEELNEKAFGFYERFRPEVSAGQKGWGRKAELDLQKVGRVAGR</sequence>
<feature type="compositionally biased region" description="Polar residues" evidence="1">
    <location>
        <begin position="36"/>
        <end position="56"/>
    </location>
</feature>
<evidence type="ECO:0000256" key="1">
    <source>
        <dbReference type="SAM" id="MobiDB-lite"/>
    </source>
</evidence>
<dbReference type="HOGENOM" id="CLU_066669_0_0_1"/>
<feature type="region of interest" description="Disordered" evidence="1">
    <location>
        <begin position="160"/>
        <end position="179"/>
    </location>
</feature>
<dbReference type="GeneID" id="19901624"/>
<dbReference type="EMBL" id="JH767572">
    <property type="protein sequence ID" value="EON65078.1"/>
    <property type="molecule type" value="Genomic_DNA"/>
</dbReference>
<name>R7YTB8_CONA1</name>
<dbReference type="AlphaFoldDB" id="R7YTB8"/>
<feature type="compositionally biased region" description="Polar residues" evidence="1">
    <location>
        <begin position="1"/>
        <end position="12"/>
    </location>
</feature>
<feature type="region of interest" description="Disordered" evidence="1">
    <location>
        <begin position="1"/>
        <end position="107"/>
    </location>
</feature>
<dbReference type="eggNOG" id="ENOG502S4T9">
    <property type="taxonomic scope" value="Eukaryota"/>
</dbReference>
<evidence type="ECO:0000313" key="3">
    <source>
        <dbReference type="Proteomes" id="UP000016924"/>
    </source>
</evidence>
<gene>
    <name evidence="2" type="ORF">W97_04313</name>
</gene>
<reference evidence="3" key="1">
    <citation type="submission" date="2012-06" db="EMBL/GenBank/DDBJ databases">
        <title>The genome sequence of Coniosporium apollinis CBS 100218.</title>
        <authorList>
            <consortium name="The Broad Institute Genome Sequencing Platform"/>
            <person name="Cuomo C."/>
            <person name="Gorbushina A."/>
            <person name="Noack S."/>
            <person name="Walker B."/>
            <person name="Young S.K."/>
            <person name="Zeng Q."/>
            <person name="Gargeya S."/>
            <person name="Fitzgerald M."/>
            <person name="Haas B."/>
            <person name="Abouelleil A."/>
            <person name="Alvarado L."/>
            <person name="Arachchi H.M."/>
            <person name="Berlin A.M."/>
            <person name="Chapman S.B."/>
            <person name="Goldberg J."/>
            <person name="Griggs A."/>
            <person name="Gujja S."/>
            <person name="Hansen M."/>
            <person name="Howarth C."/>
            <person name="Imamovic A."/>
            <person name="Larimer J."/>
            <person name="McCowan C."/>
            <person name="Montmayeur A."/>
            <person name="Murphy C."/>
            <person name="Neiman D."/>
            <person name="Pearson M."/>
            <person name="Priest M."/>
            <person name="Roberts A."/>
            <person name="Saif S."/>
            <person name="Shea T."/>
            <person name="Sisk P."/>
            <person name="Sykes S."/>
            <person name="Wortman J."/>
            <person name="Nusbaum C."/>
            <person name="Birren B."/>
        </authorList>
    </citation>
    <scope>NUCLEOTIDE SEQUENCE [LARGE SCALE GENOMIC DNA]</scope>
    <source>
        <strain evidence="3">CBS 100218</strain>
    </source>
</reference>
<feature type="compositionally biased region" description="Basic and acidic residues" evidence="1">
    <location>
        <begin position="96"/>
        <end position="107"/>
    </location>
</feature>
<protein>
    <submittedName>
        <fullName evidence="2">Uncharacterized protein</fullName>
    </submittedName>
</protein>